<reference evidence="2" key="2">
    <citation type="submission" date="2020-03" db="EMBL/GenBank/DDBJ databases">
        <title>Walnut 2.0.</title>
        <authorList>
            <person name="Marrano A."/>
            <person name="Britton M."/>
            <person name="Zimin A.V."/>
            <person name="Zaini P.A."/>
            <person name="Workman R."/>
            <person name="Puiu D."/>
            <person name="Bianco L."/>
            <person name="Allen B.J."/>
            <person name="Troggio M."/>
            <person name="Leslie C.A."/>
            <person name="Timp W."/>
            <person name="Dendekar A."/>
            <person name="Salzberg S.L."/>
            <person name="Neale D.B."/>
        </authorList>
    </citation>
    <scope>NUCLEOTIDE SEQUENCE</scope>
    <source>
        <tissue evidence="2">Leaves</tissue>
    </source>
</reference>
<name>A0A833Y329_JUGRE</name>
<comment type="caution">
    <text evidence="2">The sequence shown here is derived from an EMBL/GenBank/DDBJ whole genome shotgun (WGS) entry which is preliminary data.</text>
</comment>
<reference evidence="2" key="1">
    <citation type="submission" date="2015-10" db="EMBL/GenBank/DDBJ databases">
        <authorList>
            <person name="Martinez-Garcia P.J."/>
            <person name="Crepeau M.W."/>
            <person name="Puiu D."/>
            <person name="Gonzalez-Ibeas D."/>
            <person name="Whalen J."/>
            <person name="Stevens K."/>
            <person name="Paul R."/>
            <person name="Butterfield T."/>
            <person name="Britton M."/>
            <person name="Reagan R."/>
            <person name="Chakraborty S."/>
            <person name="Walawage S.L."/>
            <person name="Vasquez-Gross H.A."/>
            <person name="Cardeno C."/>
            <person name="Famula R."/>
            <person name="Pratt K."/>
            <person name="Kuruganti S."/>
            <person name="Aradhya M.K."/>
            <person name="Leslie C.A."/>
            <person name="Dandekar A.M."/>
            <person name="Salzberg S.L."/>
            <person name="Wegrzyn J.L."/>
            <person name="Langley C.H."/>
            <person name="Neale D.B."/>
        </authorList>
    </citation>
    <scope>NUCLEOTIDE SEQUENCE</scope>
    <source>
        <tissue evidence="2">Leaves</tissue>
    </source>
</reference>
<gene>
    <name evidence="2" type="ORF">F2P56_002942</name>
</gene>
<proteinExistence type="predicted"/>
<dbReference type="AlphaFoldDB" id="A0A833Y329"/>
<protein>
    <recommendedName>
        <fullName evidence="1">Retrovirus-related Pol polyprotein from transposon TNT 1-94-like beta-barrel domain-containing protein</fullName>
    </recommendedName>
</protein>
<dbReference type="InterPro" id="IPR054722">
    <property type="entry name" value="PolX-like_BBD"/>
</dbReference>
<feature type="domain" description="Retrovirus-related Pol polyprotein from transposon TNT 1-94-like beta-barrel" evidence="1">
    <location>
        <begin position="1"/>
        <end position="64"/>
    </location>
</feature>
<evidence type="ECO:0000313" key="3">
    <source>
        <dbReference type="Proteomes" id="UP000619265"/>
    </source>
</evidence>
<evidence type="ECO:0000313" key="2">
    <source>
        <dbReference type="EMBL" id="KAF5482366.1"/>
    </source>
</evidence>
<sequence>MVHSISIFTSYRPVHNTVVKLPNGTSVHVSHIGSIFLSPNLILHDVLYVPSFTFNLISVSKLTSLFCYLIFLHNECFIQDLIHWRTIGRGQAKEGLYLLQLPPVHGFVSQNVSSHDASFSTKPHTVSFVSNACNNASVSIWHQRMGHPSFS</sequence>
<accession>A0A833Y329</accession>
<dbReference type="Gramene" id="Jr01_31750_p2">
    <property type="protein sequence ID" value="cds.Jr01_31750_p2"/>
    <property type="gene ID" value="Jr01_31750"/>
</dbReference>
<organism evidence="2 3">
    <name type="scientific">Juglans regia</name>
    <name type="common">English walnut</name>
    <dbReference type="NCBI Taxonomy" id="51240"/>
    <lineage>
        <taxon>Eukaryota</taxon>
        <taxon>Viridiplantae</taxon>
        <taxon>Streptophyta</taxon>
        <taxon>Embryophyta</taxon>
        <taxon>Tracheophyta</taxon>
        <taxon>Spermatophyta</taxon>
        <taxon>Magnoliopsida</taxon>
        <taxon>eudicotyledons</taxon>
        <taxon>Gunneridae</taxon>
        <taxon>Pentapetalae</taxon>
        <taxon>rosids</taxon>
        <taxon>fabids</taxon>
        <taxon>Fagales</taxon>
        <taxon>Juglandaceae</taxon>
        <taxon>Juglans</taxon>
    </lineage>
</organism>
<evidence type="ECO:0000259" key="1">
    <source>
        <dbReference type="Pfam" id="PF22936"/>
    </source>
</evidence>
<dbReference type="Proteomes" id="UP000619265">
    <property type="component" value="Unassembled WGS sequence"/>
</dbReference>
<dbReference type="Pfam" id="PF22936">
    <property type="entry name" value="Pol_BBD"/>
    <property type="match status" value="1"/>
</dbReference>
<dbReference type="EMBL" id="LIHL02000001">
    <property type="protein sequence ID" value="KAF5482366.1"/>
    <property type="molecule type" value="Genomic_DNA"/>
</dbReference>
<feature type="non-terminal residue" evidence="2">
    <location>
        <position position="151"/>
    </location>
</feature>